<accession>A0A5B7GCK2</accession>
<dbReference type="EMBL" id="VSRR010014119">
    <property type="protein sequence ID" value="MPC56642.1"/>
    <property type="molecule type" value="Genomic_DNA"/>
</dbReference>
<organism evidence="1 2">
    <name type="scientific">Portunus trituberculatus</name>
    <name type="common">Swimming crab</name>
    <name type="synonym">Neptunus trituberculatus</name>
    <dbReference type="NCBI Taxonomy" id="210409"/>
    <lineage>
        <taxon>Eukaryota</taxon>
        <taxon>Metazoa</taxon>
        <taxon>Ecdysozoa</taxon>
        <taxon>Arthropoda</taxon>
        <taxon>Crustacea</taxon>
        <taxon>Multicrustacea</taxon>
        <taxon>Malacostraca</taxon>
        <taxon>Eumalacostraca</taxon>
        <taxon>Eucarida</taxon>
        <taxon>Decapoda</taxon>
        <taxon>Pleocyemata</taxon>
        <taxon>Brachyura</taxon>
        <taxon>Eubrachyura</taxon>
        <taxon>Portunoidea</taxon>
        <taxon>Portunidae</taxon>
        <taxon>Portuninae</taxon>
        <taxon>Portunus</taxon>
    </lineage>
</organism>
<dbReference type="Proteomes" id="UP000324222">
    <property type="component" value="Unassembled WGS sequence"/>
</dbReference>
<proteinExistence type="predicted"/>
<name>A0A5B7GCK2_PORTR</name>
<dbReference type="AlphaFoldDB" id="A0A5B7GCK2"/>
<protein>
    <submittedName>
        <fullName evidence="1">Uncharacterized protein</fullName>
    </submittedName>
</protein>
<evidence type="ECO:0000313" key="2">
    <source>
        <dbReference type="Proteomes" id="UP000324222"/>
    </source>
</evidence>
<reference evidence="1 2" key="1">
    <citation type="submission" date="2019-05" db="EMBL/GenBank/DDBJ databases">
        <title>Another draft genome of Portunus trituberculatus and its Hox gene families provides insights of decapod evolution.</title>
        <authorList>
            <person name="Jeong J.-H."/>
            <person name="Song I."/>
            <person name="Kim S."/>
            <person name="Choi T."/>
            <person name="Kim D."/>
            <person name="Ryu S."/>
            <person name="Kim W."/>
        </authorList>
    </citation>
    <scope>NUCLEOTIDE SEQUENCE [LARGE SCALE GENOMIC DNA]</scope>
    <source>
        <tissue evidence="1">Muscle</tissue>
    </source>
</reference>
<gene>
    <name evidence="1" type="ORF">E2C01_050607</name>
</gene>
<comment type="caution">
    <text evidence="1">The sequence shown here is derived from an EMBL/GenBank/DDBJ whole genome shotgun (WGS) entry which is preliminary data.</text>
</comment>
<keyword evidence="2" id="KW-1185">Reference proteome</keyword>
<evidence type="ECO:0000313" key="1">
    <source>
        <dbReference type="EMBL" id="MPC56642.1"/>
    </source>
</evidence>
<sequence>MSQHHNSAVDIFIRQQFVLSSHLFLWTSLHKNICIFLLWREIWGEEFRLILLSHSQFSY</sequence>